<gene>
    <name evidence="8" type="ORF">J0X12_01605</name>
</gene>
<keyword evidence="3" id="KW-0813">Transport</keyword>
<keyword evidence="4 6" id="KW-1133">Transmembrane helix</keyword>
<keyword evidence="9" id="KW-1185">Reference proteome</keyword>
<dbReference type="SUPFAM" id="SSF161111">
    <property type="entry name" value="Cation efflux protein transmembrane domain-like"/>
    <property type="match status" value="1"/>
</dbReference>
<evidence type="ECO:0000256" key="2">
    <source>
        <dbReference type="ARBA" id="ARBA00022692"/>
    </source>
</evidence>
<dbReference type="PANTHER" id="PTHR11562:SF17">
    <property type="entry name" value="RE54080P-RELATED"/>
    <property type="match status" value="1"/>
</dbReference>
<feature type="transmembrane region" description="Helical" evidence="6">
    <location>
        <begin position="59"/>
        <end position="77"/>
    </location>
</feature>
<name>A0ABS3F2G2_9PROT</name>
<feature type="transmembrane region" description="Helical" evidence="6">
    <location>
        <begin position="25"/>
        <end position="47"/>
    </location>
</feature>
<feature type="transmembrane region" description="Helical" evidence="6">
    <location>
        <begin position="156"/>
        <end position="173"/>
    </location>
</feature>
<feature type="domain" description="Cation efflux protein transmembrane" evidence="7">
    <location>
        <begin position="26"/>
        <end position="201"/>
    </location>
</feature>
<feature type="transmembrane region" description="Helical" evidence="6">
    <location>
        <begin position="84"/>
        <end position="107"/>
    </location>
</feature>
<protein>
    <submittedName>
        <fullName evidence="8">Cation transporter</fullName>
    </submittedName>
</protein>
<feature type="transmembrane region" description="Helical" evidence="6">
    <location>
        <begin position="179"/>
        <end position="197"/>
    </location>
</feature>
<dbReference type="Proteomes" id="UP000664761">
    <property type="component" value="Unassembled WGS sequence"/>
</dbReference>
<keyword evidence="3" id="KW-0406">Ion transport</keyword>
<dbReference type="Pfam" id="PF01545">
    <property type="entry name" value="Cation_efflux"/>
    <property type="match status" value="1"/>
</dbReference>
<dbReference type="InterPro" id="IPR027469">
    <property type="entry name" value="Cation_efflux_TMD_sf"/>
</dbReference>
<evidence type="ECO:0000256" key="5">
    <source>
        <dbReference type="ARBA" id="ARBA00023136"/>
    </source>
</evidence>
<evidence type="ECO:0000313" key="8">
    <source>
        <dbReference type="EMBL" id="MBO0332291.1"/>
    </source>
</evidence>
<keyword evidence="3" id="KW-0864">Zinc transport</keyword>
<keyword evidence="3" id="KW-0862">Zinc</keyword>
<sequence>MSANCCGGSNFDKGAEQLTSRYRKILWVALIVNGGMFLVEIFAGLAAGSASLQADALDFLGDAGNYGISLFVFGMALRVRAKAALFKGVVMALFGFWVIGATISHAVSGTLPGAMTMGVVGSAAFVANAVVFILLWSYRSGDSNMRSVWLCTRNDVLGNIAVLIAAAGVVGTGTGWPDFIVAAVMAFLALQGAWVVIRQALGEINEEDERRPLPSSLN</sequence>
<comment type="subcellular location">
    <subcellularLocation>
        <location evidence="1">Membrane</location>
        <topology evidence="1">Multi-pass membrane protein</topology>
    </subcellularLocation>
</comment>
<evidence type="ECO:0000256" key="4">
    <source>
        <dbReference type="ARBA" id="ARBA00022989"/>
    </source>
</evidence>
<evidence type="ECO:0000256" key="3">
    <source>
        <dbReference type="ARBA" id="ARBA00022906"/>
    </source>
</evidence>
<evidence type="ECO:0000256" key="6">
    <source>
        <dbReference type="SAM" id="Phobius"/>
    </source>
</evidence>
<accession>A0ABS3F2G2</accession>
<feature type="transmembrane region" description="Helical" evidence="6">
    <location>
        <begin position="113"/>
        <end position="136"/>
    </location>
</feature>
<dbReference type="InterPro" id="IPR050681">
    <property type="entry name" value="CDF/SLC30A"/>
</dbReference>
<dbReference type="Gene3D" id="1.20.1510.10">
    <property type="entry name" value="Cation efflux protein transmembrane domain"/>
    <property type="match status" value="1"/>
</dbReference>
<dbReference type="EMBL" id="JAFLNC010000001">
    <property type="protein sequence ID" value="MBO0332291.1"/>
    <property type="molecule type" value="Genomic_DNA"/>
</dbReference>
<evidence type="ECO:0000313" key="9">
    <source>
        <dbReference type="Proteomes" id="UP000664761"/>
    </source>
</evidence>
<dbReference type="RefSeq" id="WP_207041333.1">
    <property type="nucleotide sequence ID" value="NZ_JAFLNC010000001.1"/>
</dbReference>
<organism evidence="8 9">
    <name type="scientific">Sneathiella sedimenti</name>
    <dbReference type="NCBI Taxonomy" id="2816034"/>
    <lineage>
        <taxon>Bacteria</taxon>
        <taxon>Pseudomonadati</taxon>
        <taxon>Pseudomonadota</taxon>
        <taxon>Alphaproteobacteria</taxon>
        <taxon>Sneathiellales</taxon>
        <taxon>Sneathiellaceae</taxon>
        <taxon>Sneathiella</taxon>
    </lineage>
</organism>
<dbReference type="InterPro" id="IPR058533">
    <property type="entry name" value="Cation_efflux_TM"/>
</dbReference>
<evidence type="ECO:0000259" key="7">
    <source>
        <dbReference type="Pfam" id="PF01545"/>
    </source>
</evidence>
<proteinExistence type="predicted"/>
<keyword evidence="2 6" id="KW-0812">Transmembrane</keyword>
<keyword evidence="5 6" id="KW-0472">Membrane</keyword>
<comment type="caution">
    <text evidence="8">The sequence shown here is derived from an EMBL/GenBank/DDBJ whole genome shotgun (WGS) entry which is preliminary data.</text>
</comment>
<dbReference type="PANTHER" id="PTHR11562">
    <property type="entry name" value="CATION EFFLUX PROTEIN/ ZINC TRANSPORTER"/>
    <property type="match status" value="1"/>
</dbReference>
<reference evidence="8 9" key="1">
    <citation type="submission" date="2021-03" db="EMBL/GenBank/DDBJ databases">
        <title>Sneathiella sp. CAU 1612 isolated from Kang Won-do.</title>
        <authorList>
            <person name="Kim W."/>
        </authorList>
    </citation>
    <scope>NUCLEOTIDE SEQUENCE [LARGE SCALE GENOMIC DNA]</scope>
    <source>
        <strain evidence="8 9">CAU 1612</strain>
    </source>
</reference>
<evidence type="ECO:0000256" key="1">
    <source>
        <dbReference type="ARBA" id="ARBA00004141"/>
    </source>
</evidence>